<feature type="binding site" evidence="12">
    <location>
        <position position="95"/>
    </location>
    <ligand>
        <name>GTP</name>
        <dbReference type="ChEBI" id="CHEBI:37565"/>
    </ligand>
</feature>
<feature type="binding site" evidence="12">
    <location>
        <position position="21"/>
    </location>
    <ligand>
        <name>[4Fe-4S] cluster</name>
        <dbReference type="ChEBI" id="CHEBI:49883"/>
        <label>1</label>
        <note>4Fe-4S-S-AdoMet</note>
    </ligand>
</feature>
<dbReference type="InterPro" id="IPR058240">
    <property type="entry name" value="rSAM_sf"/>
</dbReference>
<dbReference type="CDD" id="cd21117">
    <property type="entry name" value="Twitch_MoaA"/>
    <property type="match status" value="1"/>
</dbReference>
<dbReference type="GO" id="GO:0006777">
    <property type="term" value="P:Mo-molybdopterin cofactor biosynthetic process"/>
    <property type="evidence" value="ECO:0007669"/>
    <property type="project" value="UniProtKB-UniRule"/>
</dbReference>
<dbReference type="GO" id="GO:0051539">
    <property type="term" value="F:4 iron, 4 sulfur cluster binding"/>
    <property type="evidence" value="ECO:0007669"/>
    <property type="project" value="UniProtKB-UniRule"/>
</dbReference>
<feature type="binding site" evidence="12">
    <location>
        <position position="14"/>
    </location>
    <ligand>
        <name>GTP</name>
        <dbReference type="ChEBI" id="CHEBI:37565"/>
    </ligand>
</feature>
<dbReference type="Gene3D" id="3.20.20.70">
    <property type="entry name" value="Aldolase class I"/>
    <property type="match status" value="1"/>
</dbReference>
<dbReference type="AlphaFoldDB" id="A0A6S6T639"/>
<dbReference type="Pfam" id="PF04055">
    <property type="entry name" value="Radical_SAM"/>
    <property type="match status" value="1"/>
</dbReference>
<feature type="binding site" evidence="12">
    <location>
        <position position="68"/>
    </location>
    <ligand>
        <name>S-adenosyl-L-methionine</name>
        <dbReference type="ChEBI" id="CHEBI:59789"/>
    </ligand>
</feature>
<feature type="binding site" evidence="12">
    <location>
        <position position="253"/>
    </location>
    <ligand>
        <name>[4Fe-4S] cluster</name>
        <dbReference type="ChEBI" id="CHEBI:49883"/>
        <label>2</label>
        <note>4Fe-4S-substrate</note>
    </ligand>
</feature>
<feature type="binding site" evidence="12">
    <location>
        <position position="64"/>
    </location>
    <ligand>
        <name>GTP</name>
        <dbReference type="ChEBI" id="CHEBI:37565"/>
    </ligand>
</feature>
<dbReference type="HAMAP" id="MF_01225_B">
    <property type="entry name" value="MoaA_B"/>
    <property type="match status" value="1"/>
</dbReference>
<protein>
    <recommendedName>
        <fullName evidence="1 12">GTP 3',8-cyclase</fullName>
        <ecNumber evidence="1 12">4.1.99.22</ecNumber>
    </recommendedName>
    <alternativeName>
        <fullName evidence="12">Molybdenum cofactor biosynthesis protein A</fullName>
    </alternativeName>
</protein>
<feature type="binding site" evidence="12">
    <location>
        <begin position="255"/>
        <end position="257"/>
    </location>
    <ligand>
        <name>GTP</name>
        <dbReference type="ChEBI" id="CHEBI:37565"/>
    </ligand>
</feature>
<evidence type="ECO:0000256" key="1">
    <source>
        <dbReference type="ARBA" id="ARBA00012167"/>
    </source>
</evidence>
<comment type="pathway">
    <text evidence="12">Cofactor biosynthesis; molybdopterin biosynthesis.</text>
</comment>
<dbReference type="NCBIfam" id="NF001199">
    <property type="entry name" value="PRK00164.2-1"/>
    <property type="match status" value="1"/>
</dbReference>
<evidence type="ECO:0000256" key="5">
    <source>
        <dbReference type="ARBA" id="ARBA00022741"/>
    </source>
</evidence>
<feature type="binding site" evidence="12">
    <location>
        <position position="155"/>
    </location>
    <ligand>
        <name>GTP</name>
        <dbReference type="ChEBI" id="CHEBI:37565"/>
    </ligand>
</feature>
<keyword evidence="7 12" id="KW-0411">Iron-sulfur</keyword>
<comment type="catalytic activity">
    <reaction evidence="11 12">
        <text>GTP + AH2 + S-adenosyl-L-methionine = (8S)-3',8-cyclo-7,8-dihydroguanosine 5'-triphosphate + 5'-deoxyadenosine + L-methionine + A + H(+)</text>
        <dbReference type="Rhea" id="RHEA:49576"/>
        <dbReference type="ChEBI" id="CHEBI:13193"/>
        <dbReference type="ChEBI" id="CHEBI:15378"/>
        <dbReference type="ChEBI" id="CHEBI:17319"/>
        <dbReference type="ChEBI" id="CHEBI:17499"/>
        <dbReference type="ChEBI" id="CHEBI:37565"/>
        <dbReference type="ChEBI" id="CHEBI:57844"/>
        <dbReference type="ChEBI" id="CHEBI:59789"/>
        <dbReference type="ChEBI" id="CHEBI:131766"/>
        <dbReference type="EC" id="4.1.99.22"/>
    </reaction>
</comment>
<evidence type="ECO:0000259" key="13">
    <source>
        <dbReference type="PROSITE" id="PS51918"/>
    </source>
</evidence>
<dbReference type="SMART" id="SM00729">
    <property type="entry name" value="Elp3"/>
    <property type="match status" value="1"/>
</dbReference>
<keyword evidence="9 12" id="KW-0501">Molybdenum cofactor biosynthesis</keyword>
<dbReference type="GO" id="GO:0061799">
    <property type="term" value="F:cyclic pyranopterin monophosphate synthase activity"/>
    <property type="evidence" value="ECO:0007669"/>
    <property type="project" value="TreeGrafter"/>
</dbReference>
<comment type="function">
    <text evidence="12">Catalyzes the cyclization of GTP to (8S)-3',8-cyclo-7,8-dihydroguanosine 5'-triphosphate.</text>
</comment>
<evidence type="ECO:0000256" key="4">
    <source>
        <dbReference type="ARBA" id="ARBA00022723"/>
    </source>
</evidence>
<organism evidence="14">
    <name type="scientific">uncultured Sulfurovum sp</name>
    <dbReference type="NCBI Taxonomy" id="269237"/>
    <lineage>
        <taxon>Bacteria</taxon>
        <taxon>Pseudomonadati</taxon>
        <taxon>Campylobacterota</taxon>
        <taxon>Epsilonproteobacteria</taxon>
        <taxon>Campylobacterales</taxon>
        <taxon>Sulfurovaceae</taxon>
        <taxon>Sulfurovum</taxon>
        <taxon>environmental samples</taxon>
    </lineage>
</organism>
<feature type="domain" description="Radical SAM core" evidence="13">
    <location>
        <begin position="5"/>
        <end position="227"/>
    </location>
</feature>
<evidence type="ECO:0000256" key="3">
    <source>
        <dbReference type="ARBA" id="ARBA00022691"/>
    </source>
</evidence>
<evidence type="ECO:0000256" key="7">
    <source>
        <dbReference type="ARBA" id="ARBA00023014"/>
    </source>
</evidence>
<dbReference type="SFLD" id="SFLDS00029">
    <property type="entry name" value="Radical_SAM"/>
    <property type="match status" value="1"/>
</dbReference>
<feature type="binding site" evidence="12">
    <location>
        <position position="250"/>
    </location>
    <ligand>
        <name>[4Fe-4S] cluster</name>
        <dbReference type="ChEBI" id="CHEBI:49883"/>
        <label>2</label>
        <note>4Fe-4S-substrate</note>
    </ligand>
</feature>
<dbReference type="Pfam" id="PF06463">
    <property type="entry name" value="Mob_synth_C"/>
    <property type="match status" value="1"/>
</dbReference>
<evidence type="ECO:0000256" key="10">
    <source>
        <dbReference type="ARBA" id="ARBA00023239"/>
    </source>
</evidence>
<comment type="subunit">
    <text evidence="12">Monomer and homodimer.</text>
</comment>
<evidence type="ECO:0000256" key="8">
    <source>
        <dbReference type="ARBA" id="ARBA00023134"/>
    </source>
</evidence>
<dbReference type="GO" id="GO:0046872">
    <property type="term" value="F:metal ion binding"/>
    <property type="evidence" value="ECO:0007669"/>
    <property type="project" value="UniProtKB-KW"/>
</dbReference>
<evidence type="ECO:0000313" key="14">
    <source>
        <dbReference type="EMBL" id="CAA6810900.1"/>
    </source>
</evidence>
<feature type="binding site" evidence="12">
    <location>
        <position position="119"/>
    </location>
    <ligand>
        <name>S-adenosyl-L-methionine</name>
        <dbReference type="ChEBI" id="CHEBI:59789"/>
    </ligand>
</feature>
<sequence length="325" mass="36963">MLIDGHGRTVDYLRISVTERCNFRCQYCMPEKPFSWVPKENLLTFEELFLFVKVAIDGGVTKIRLTGGEPLLREDLDSFIAMINNYKEGLDLALTTNAFLLPDAAQRLKDAGLKRLNISLDSLKPDVAAKIAGKDVLKQVFKGIDKALEVGLKVKINMVPLKGINDDEILDIMEYCRERNMKVRFIEYMENAHADQALKGMHGREILDKVKEKYTIKALGREGASPSFNYLIEEMNYEFGLIDPHKHDFCESCNRIRLTAEGNLIPCLYFDEALSIAESVKKGDIEGAADVLARVLKDKPKENRWSEEEIEDREISKRAFYETGG</sequence>
<dbReference type="InterPro" id="IPR040064">
    <property type="entry name" value="MoaA-like"/>
</dbReference>
<dbReference type="InterPro" id="IPR006638">
    <property type="entry name" value="Elp3/MiaA/NifB-like_rSAM"/>
</dbReference>
<dbReference type="SUPFAM" id="SSF102114">
    <property type="entry name" value="Radical SAM enzymes"/>
    <property type="match status" value="1"/>
</dbReference>
<keyword evidence="6 12" id="KW-0408">Iron</keyword>
<evidence type="ECO:0000256" key="2">
    <source>
        <dbReference type="ARBA" id="ARBA00022485"/>
    </source>
</evidence>
<feature type="binding site" evidence="12">
    <location>
        <position position="25"/>
    </location>
    <ligand>
        <name>[4Fe-4S] cluster</name>
        <dbReference type="ChEBI" id="CHEBI:49883"/>
        <label>1</label>
        <note>4Fe-4S-S-AdoMet</note>
    </ligand>
</feature>
<feature type="binding site" evidence="12">
    <location>
        <position position="28"/>
    </location>
    <ligand>
        <name>[4Fe-4S] cluster</name>
        <dbReference type="ChEBI" id="CHEBI:49883"/>
        <label>1</label>
        <note>4Fe-4S-S-AdoMet</note>
    </ligand>
</feature>
<keyword evidence="8 12" id="KW-0342">GTP-binding</keyword>
<dbReference type="SFLD" id="SFLDG01386">
    <property type="entry name" value="main_SPASM_domain-containing"/>
    <property type="match status" value="1"/>
</dbReference>
<proteinExistence type="inferred from homology"/>
<comment type="cofactor">
    <cofactor evidence="12">
        <name>[4Fe-4S] cluster</name>
        <dbReference type="ChEBI" id="CHEBI:49883"/>
    </cofactor>
    <text evidence="12">Binds 2 [4Fe-4S] clusters. Binds 1 [4Fe-4S] cluster coordinated with 3 cysteines and an exchangeable S-adenosyl-L-methionine and 1 [4Fe-4S] cluster coordinated with 3 cysteines and the GTP-derived substrate.</text>
</comment>
<dbReference type="PANTHER" id="PTHR22960">
    <property type="entry name" value="MOLYBDOPTERIN COFACTOR SYNTHESIS PROTEIN A"/>
    <property type="match status" value="1"/>
</dbReference>
<feature type="binding site" evidence="12">
    <location>
        <position position="189"/>
    </location>
    <ligand>
        <name>S-adenosyl-L-methionine</name>
        <dbReference type="ChEBI" id="CHEBI:59789"/>
    </ligand>
</feature>
<keyword evidence="3 12" id="KW-0949">S-adenosyl-L-methionine</keyword>
<dbReference type="CDD" id="cd01335">
    <property type="entry name" value="Radical_SAM"/>
    <property type="match status" value="1"/>
</dbReference>
<evidence type="ECO:0000256" key="6">
    <source>
        <dbReference type="ARBA" id="ARBA00023004"/>
    </source>
</evidence>
<evidence type="ECO:0000256" key="11">
    <source>
        <dbReference type="ARBA" id="ARBA00048697"/>
    </source>
</evidence>
<name>A0A6S6T639_9BACT</name>
<evidence type="ECO:0000256" key="9">
    <source>
        <dbReference type="ARBA" id="ARBA00023150"/>
    </source>
</evidence>
<comment type="similarity">
    <text evidence="12">Belongs to the radical SAM superfamily. MoaA family.</text>
</comment>
<dbReference type="GO" id="GO:0061798">
    <property type="term" value="F:GTP 3',8'-cyclase activity"/>
    <property type="evidence" value="ECO:0007669"/>
    <property type="project" value="UniProtKB-UniRule"/>
</dbReference>
<dbReference type="SFLD" id="SFLDG01383">
    <property type="entry name" value="cyclic_pyranopterin_phosphate"/>
    <property type="match status" value="1"/>
</dbReference>
<dbReference type="UniPathway" id="UPA00344"/>
<dbReference type="InterPro" id="IPR000385">
    <property type="entry name" value="MoaA_NifB_PqqE_Fe-S-bd_CS"/>
</dbReference>
<dbReference type="PANTHER" id="PTHR22960:SF0">
    <property type="entry name" value="MOLYBDENUM COFACTOR BIOSYNTHESIS PROTEIN 1"/>
    <property type="match status" value="1"/>
</dbReference>
<accession>A0A6S6T639</accession>
<dbReference type="InterPro" id="IPR007197">
    <property type="entry name" value="rSAM"/>
</dbReference>
<keyword evidence="4 12" id="KW-0479">Metal-binding</keyword>
<feature type="binding site" evidence="12">
    <location>
        <position position="267"/>
    </location>
    <ligand>
        <name>[4Fe-4S] cluster</name>
        <dbReference type="ChEBI" id="CHEBI:49883"/>
        <label>2</label>
        <note>4Fe-4S-substrate</note>
    </ligand>
</feature>
<dbReference type="InterPro" id="IPR010505">
    <property type="entry name" value="MoaA_twitch"/>
</dbReference>
<dbReference type="EC" id="4.1.99.22" evidence="1 12"/>
<evidence type="ECO:0000256" key="12">
    <source>
        <dbReference type="HAMAP-Rule" id="MF_01225"/>
    </source>
</evidence>
<dbReference type="GO" id="GO:0005525">
    <property type="term" value="F:GTP binding"/>
    <property type="evidence" value="ECO:0007669"/>
    <property type="project" value="UniProtKB-UniRule"/>
</dbReference>
<dbReference type="NCBIfam" id="TIGR02666">
    <property type="entry name" value="moaA"/>
    <property type="match status" value="1"/>
</dbReference>
<dbReference type="PROSITE" id="PS01305">
    <property type="entry name" value="MOAA_NIFB_PQQE"/>
    <property type="match status" value="1"/>
</dbReference>
<keyword evidence="5 12" id="KW-0547">Nucleotide-binding</keyword>
<feature type="binding site" evidence="12">
    <location>
        <position position="27"/>
    </location>
    <ligand>
        <name>S-adenosyl-L-methionine</name>
        <dbReference type="ChEBI" id="CHEBI:59789"/>
    </ligand>
</feature>
<dbReference type="EMBL" id="CACVAS010000058">
    <property type="protein sequence ID" value="CAA6810900.1"/>
    <property type="molecule type" value="Genomic_DNA"/>
</dbReference>
<dbReference type="InterPro" id="IPR050105">
    <property type="entry name" value="MoCo_biosynth_MoaA/MoaC"/>
</dbReference>
<dbReference type="PROSITE" id="PS51918">
    <property type="entry name" value="RADICAL_SAM"/>
    <property type="match status" value="1"/>
</dbReference>
<dbReference type="InterPro" id="IPR013483">
    <property type="entry name" value="MoaA"/>
</dbReference>
<keyword evidence="2 12" id="KW-0004">4Fe-4S</keyword>
<dbReference type="InterPro" id="IPR013785">
    <property type="entry name" value="Aldolase_TIM"/>
</dbReference>
<gene>
    <name evidence="12" type="primary">moaA</name>
    <name evidence="14" type="ORF">HELGO_WM114</name>
</gene>
<keyword evidence="10 12" id="KW-0456">Lyase</keyword>
<reference evidence="14" key="1">
    <citation type="submission" date="2020-01" db="EMBL/GenBank/DDBJ databases">
        <authorList>
            <person name="Meier V. D."/>
            <person name="Meier V D."/>
        </authorList>
    </citation>
    <scope>NUCLEOTIDE SEQUENCE</scope>
    <source>
        <strain evidence="14">HLG_WM_MAG_01</strain>
    </source>
</reference>
<dbReference type="SFLD" id="SFLDG01067">
    <property type="entry name" value="SPASM/twitch_domain_containing"/>
    <property type="match status" value="1"/>
</dbReference>
<dbReference type="GO" id="GO:1904047">
    <property type="term" value="F:S-adenosyl-L-methionine binding"/>
    <property type="evidence" value="ECO:0007669"/>
    <property type="project" value="UniProtKB-UniRule"/>
</dbReference>